<comment type="caution">
    <text evidence="1">The sequence shown here is derived from an EMBL/GenBank/DDBJ whole genome shotgun (WGS) entry which is preliminary data.</text>
</comment>
<proteinExistence type="predicted"/>
<accession>A0ACC0YJH2</accession>
<dbReference type="Proteomes" id="UP001163603">
    <property type="component" value="Chromosome 6"/>
</dbReference>
<gene>
    <name evidence="1" type="ORF">Pint_22863</name>
</gene>
<dbReference type="EMBL" id="CM047741">
    <property type="protein sequence ID" value="KAJ0038460.1"/>
    <property type="molecule type" value="Genomic_DNA"/>
</dbReference>
<name>A0ACC0YJH2_9ROSI</name>
<protein>
    <submittedName>
        <fullName evidence="1">Uncharacterized protein</fullName>
    </submittedName>
</protein>
<reference evidence="2" key="1">
    <citation type="journal article" date="2023" name="G3 (Bethesda)">
        <title>Genome assembly and association tests identify interacting loci associated with vigor, precocity, and sex in interspecific pistachio rootstocks.</title>
        <authorList>
            <person name="Palmer W."/>
            <person name="Jacygrad E."/>
            <person name="Sagayaradj S."/>
            <person name="Cavanaugh K."/>
            <person name="Han R."/>
            <person name="Bertier L."/>
            <person name="Beede B."/>
            <person name="Kafkas S."/>
            <person name="Golino D."/>
            <person name="Preece J."/>
            <person name="Michelmore R."/>
        </authorList>
    </citation>
    <scope>NUCLEOTIDE SEQUENCE [LARGE SCALE GENOMIC DNA]</scope>
</reference>
<keyword evidence="2" id="KW-1185">Reference proteome</keyword>
<evidence type="ECO:0000313" key="1">
    <source>
        <dbReference type="EMBL" id="KAJ0038460.1"/>
    </source>
</evidence>
<organism evidence="1 2">
    <name type="scientific">Pistacia integerrima</name>
    <dbReference type="NCBI Taxonomy" id="434235"/>
    <lineage>
        <taxon>Eukaryota</taxon>
        <taxon>Viridiplantae</taxon>
        <taxon>Streptophyta</taxon>
        <taxon>Embryophyta</taxon>
        <taxon>Tracheophyta</taxon>
        <taxon>Spermatophyta</taxon>
        <taxon>Magnoliopsida</taxon>
        <taxon>eudicotyledons</taxon>
        <taxon>Gunneridae</taxon>
        <taxon>Pentapetalae</taxon>
        <taxon>rosids</taxon>
        <taxon>malvids</taxon>
        <taxon>Sapindales</taxon>
        <taxon>Anacardiaceae</taxon>
        <taxon>Pistacia</taxon>
    </lineage>
</organism>
<evidence type="ECO:0000313" key="2">
    <source>
        <dbReference type="Proteomes" id="UP001163603"/>
    </source>
</evidence>
<sequence length="428" mass="47274">MPSSITTSDHSFLSQIRMDNKSLSQIPSLKRKRPPKIQIPNVLQEIHKDKLKFKDLTPLNDDVDAVSFNGHGVAVFSRKGKKKFMEDSHNIISCLQGNSNKSFFGVYDGHGGKKAAEFVAENLHKNIFEMMKDCTGEKEKDEAVKAGYLKTDDEFLKQGLVSGACCVTALIEGQEVVVSNLGDCRAVLSRGGVAEALTTDHRAEREDERKRIENKGGYVELHRGAWRVHGILSVSRSIGDAHLKDWVLAEPDTKILHLNSDTEFLVLASDGLWDEVGTQESVDTVKRLLAGKTLGPSRDFSKENDENYGCVSVSPSSKLRRISLVKQPKVTTPSPKCKKTADSWKDSEDDFGCEFGSPPSKSRRISLIKKINIKTEPSNQENTGFKKSPPSVGLMAACKELANLAVSRGTLDDITVMIIDLNHFRSNS</sequence>